<dbReference type="InterPro" id="IPR003782">
    <property type="entry name" value="SCO1/SenC"/>
</dbReference>
<feature type="disulfide bond" description="Redox-active" evidence="3">
    <location>
        <begin position="185"/>
        <end position="189"/>
    </location>
</feature>
<keyword evidence="2" id="KW-0186">Copper</keyword>
<keyword evidence="4" id="KW-0812">Transmembrane</keyword>
<evidence type="ECO:0000256" key="3">
    <source>
        <dbReference type="PIRSR" id="PIRSR603782-2"/>
    </source>
</evidence>
<dbReference type="GO" id="GO:0045454">
    <property type="term" value="P:cell redox homeostasis"/>
    <property type="evidence" value="ECO:0007669"/>
    <property type="project" value="UniProtKB-ARBA"/>
</dbReference>
<evidence type="ECO:0008006" key="7">
    <source>
        <dbReference type="Google" id="ProtNLM"/>
    </source>
</evidence>
<feature type="non-terminal residue" evidence="5">
    <location>
        <position position="1"/>
    </location>
</feature>
<feature type="binding site" evidence="2">
    <location>
        <position position="189"/>
    </location>
    <ligand>
        <name>Cu cation</name>
        <dbReference type="ChEBI" id="CHEBI:23378"/>
    </ligand>
</feature>
<dbReference type="FunFam" id="3.40.30.10:FF:000013">
    <property type="entry name" value="Blast:Protein SCO1 homolog, mitochondrial"/>
    <property type="match status" value="1"/>
</dbReference>
<dbReference type="Proteomes" id="UP000716446">
    <property type="component" value="Unassembled WGS sequence"/>
</dbReference>
<organism evidence="5 6">
    <name type="scientific">Aureobasidium vineae</name>
    <dbReference type="NCBI Taxonomy" id="2773715"/>
    <lineage>
        <taxon>Eukaryota</taxon>
        <taxon>Fungi</taxon>
        <taxon>Dikarya</taxon>
        <taxon>Ascomycota</taxon>
        <taxon>Pezizomycotina</taxon>
        <taxon>Dothideomycetes</taxon>
        <taxon>Dothideomycetidae</taxon>
        <taxon>Dothideales</taxon>
        <taxon>Saccotheciaceae</taxon>
        <taxon>Aureobasidium</taxon>
    </lineage>
</organism>
<feature type="transmembrane region" description="Helical" evidence="4">
    <location>
        <begin position="109"/>
        <end position="130"/>
    </location>
</feature>
<feature type="binding site" evidence="2">
    <location>
        <position position="276"/>
    </location>
    <ligand>
        <name>Cu cation</name>
        <dbReference type="ChEBI" id="CHEBI:23378"/>
    </ligand>
</feature>
<gene>
    <name evidence="5" type="ORF">AWRI4619_LOCUS4198</name>
</gene>
<dbReference type="PANTHER" id="PTHR12151:SF5">
    <property type="entry name" value="AT19154P"/>
    <property type="match status" value="1"/>
</dbReference>
<dbReference type="GO" id="GO:0005507">
    <property type="term" value="F:copper ion binding"/>
    <property type="evidence" value="ECO:0007669"/>
    <property type="project" value="UniProtKB-ARBA"/>
</dbReference>
<sequence length="315" mass="35543">MSNDGGSGVRSVHSPHLQVDHADEAAANEKERNYDLDTFLNTTTTMATTSLPRTALQRSLFSAHSSPQCLSQRMSSRLGQTTTRTFSKSSTMRYKTVEEAKSRYRFGPFSWQAGLLFLGAGVGMAFYFSYEKERMARKRIAEHSKGVGRPLVGGPFKLIDQDRKPFTEQNLKGKYSLVYFGFTHCPDICPEELDKMAGMIDNVKAKHGDVMRPVFITCDPARDTPEVTKEYLKEFHEDMIGLTGDYEAVKATCKAFRVYFSTPQNVLPGQDYLVDHSIYFYLMGDFVEAIGRNFTVDQASKVINDHVADWRGKID</sequence>
<keyword evidence="2" id="KW-0479">Metal-binding</keyword>
<evidence type="ECO:0000256" key="4">
    <source>
        <dbReference type="SAM" id="Phobius"/>
    </source>
</evidence>
<dbReference type="InterPro" id="IPR036249">
    <property type="entry name" value="Thioredoxin-like_sf"/>
</dbReference>
<reference evidence="5" key="1">
    <citation type="submission" date="2020-06" db="EMBL/GenBank/DDBJ databases">
        <authorList>
            <person name="Onetto C."/>
        </authorList>
    </citation>
    <scope>NUCLEOTIDE SEQUENCE</scope>
</reference>
<dbReference type="CDD" id="cd02968">
    <property type="entry name" value="SCO"/>
    <property type="match status" value="1"/>
</dbReference>
<keyword evidence="3" id="KW-1015">Disulfide bond</keyword>
<keyword evidence="4" id="KW-1133">Transmembrane helix</keyword>
<comment type="similarity">
    <text evidence="1">Belongs to the SCO1/2 family.</text>
</comment>
<dbReference type="GO" id="GO:0005739">
    <property type="term" value="C:mitochondrion"/>
    <property type="evidence" value="ECO:0007669"/>
    <property type="project" value="GOC"/>
</dbReference>
<feature type="binding site" evidence="2">
    <location>
        <position position="185"/>
    </location>
    <ligand>
        <name>Cu cation</name>
        <dbReference type="ChEBI" id="CHEBI:23378"/>
    </ligand>
</feature>
<keyword evidence="4" id="KW-0472">Membrane</keyword>
<keyword evidence="6" id="KW-1185">Reference proteome</keyword>
<dbReference type="PANTHER" id="PTHR12151">
    <property type="entry name" value="ELECTRON TRANSPORT PROTIN SCO1/SENC FAMILY MEMBER"/>
    <property type="match status" value="1"/>
</dbReference>
<dbReference type="SUPFAM" id="SSF52833">
    <property type="entry name" value="Thioredoxin-like"/>
    <property type="match status" value="1"/>
</dbReference>
<dbReference type="Pfam" id="PF02630">
    <property type="entry name" value="SCO1-SenC"/>
    <property type="match status" value="1"/>
</dbReference>
<dbReference type="GO" id="GO:0033617">
    <property type="term" value="P:mitochondrial respiratory chain complex IV assembly"/>
    <property type="evidence" value="ECO:0007669"/>
    <property type="project" value="TreeGrafter"/>
</dbReference>
<protein>
    <recommendedName>
        <fullName evidence="7">SCO1 protein</fullName>
    </recommendedName>
</protein>
<dbReference type="Gene3D" id="3.40.30.10">
    <property type="entry name" value="Glutaredoxin"/>
    <property type="match status" value="1"/>
</dbReference>
<comment type="caution">
    <text evidence="5">The sequence shown here is derived from an EMBL/GenBank/DDBJ whole genome shotgun (WGS) entry which is preliminary data.</text>
</comment>
<dbReference type="AlphaFoldDB" id="A0A9N8P996"/>
<dbReference type="EMBL" id="CAIJEN010000005">
    <property type="protein sequence ID" value="CAD0086593.1"/>
    <property type="molecule type" value="Genomic_DNA"/>
</dbReference>
<evidence type="ECO:0000313" key="6">
    <source>
        <dbReference type="Proteomes" id="UP000716446"/>
    </source>
</evidence>
<accession>A0A9N8P996</accession>
<proteinExistence type="inferred from homology"/>
<evidence type="ECO:0000313" key="5">
    <source>
        <dbReference type="EMBL" id="CAD0086593.1"/>
    </source>
</evidence>
<name>A0A9N8P996_9PEZI</name>
<evidence type="ECO:0000256" key="2">
    <source>
        <dbReference type="PIRSR" id="PIRSR603782-1"/>
    </source>
</evidence>
<evidence type="ECO:0000256" key="1">
    <source>
        <dbReference type="ARBA" id="ARBA00010996"/>
    </source>
</evidence>